<evidence type="ECO:0000256" key="10">
    <source>
        <dbReference type="RuleBase" id="RU366056"/>
    </source>
</evidence>
<dbReference type="GO" id="GO:0005789">
    <property type="term" value="C:endoplasmic reticulum membrane"/>
    <property type="evidence" value="ECO:0007669"/>
    <property type="project" value="UniProtKB-SubCell"/>
</dbReference>
<protein>
    <recommendedName>
        <fullName evidence="10">Protein PBN1</fullName>
    </recommendedName>
</protein>
<comment type="pathway">
    <text evidence="2 10">Glycolipid biosynthesis; glycosylphosphatidylinositol-anchor biosynthesis.</text>
</comment>
<proteinExistence type="inferred from homology"/>
<reference evidence="11" key="1">
    <citation type="submission" date="2015-01" db="EMBL/GenBank/DDBJ databases">
        <title>The Genome Sequence of Cryptococcus gattii CA1280.</title>
        <authorList>
            <consortium name="The Broad Institute Genomics Platform"/>
            <person name="Cuomo C."/>
            <person name="Litvintseva A."/>
            <person name="Chen Y."/>
            <person name="Heitman J."/>
            <person name="Sun S."/>
            <person name="Springer D."/>
            <person name="Dromer F."/>
            <person name="Young S."/>
            <person name="Zeng Q."/>
            <person name="Gargeya S."/>
            <person name="Abouelleil A."/>
            <person name="Alvarado L."/>
            <person name="Chapman S.B."/>
            <person name="Gainer-Dewar J."/>
            <person name="Goldberg J."/>
            <person name="Griggs A."/>
            <person name="Gujja S."/>
            <person name="Hansen M."/>
            <person name="Howarth C."/>
            <person name="Imamovic A."/>
            <person name="Larimer J."/>
            <person name="Murphy C."/>
            <person name="Naylor J."/>
            <person name="Pearson M."/>
            <person name="Priest M."/>
            <person name="Roberts A."/>
            <person name="Saif S."/>
            <person name="Shea T."/>
            <person name="Sykes S."/>
            <person name="Wortman J."/>
            <person name="Nusbaum C."/>
            <person name="Birren B."/>
        </authorList>
    </citation>
    <scope>NUCLEOTIDE SEQUENCE [LARGE SCALE GENOMIC DNA]</scope>
    <source>
        <strain evidence="11">CA1280</strain>
    </source>
</reference>
<dbReference type="EMBL" id="KN847975">
    <property type="protein sequence ID" value="KIR49052.1"/>
    <property type="molecule type" value="Genomic_DNA"/>
</dbReference>
<organism evidence="11">
    <name type="scientific">Cryptococcus bacillisporus CA1280</name>
    <dbReference type="NCBI Taxonomy" id="1296109"/>
    <lineage>
        <taxon>Eukaryota</taxon>
        <taxon>Fungi</taxon>
        <taxon>Dikarya</taxon>
        <taxon>Basidiomycota</taxon>
        <taxon>Agaricomycotina</taxon>
        <taxon>Tremellomycetes</taxon>
        <taxon>Tremellales</taxon>
        <taxon>Cryptococcaceae</taxon>
        <taxon>Cryptococcus</taxon>
        <taxon>Cryptococcus gattii species complex</taxon>
    </lineage>
</organism>
<dbReference type="AlphaFoldDB" id="A0A0D0TQT4"/>
<keyword evidence="4 10" id="KW-0337">GPI-anchor biosynthesis</keyword>
<accession>A0A0D0TQT4</accession>
<evidence type="ECO:0000256" key="5">
    <source>
        <dbReference type="ARBA" id="ARBA00022692"/>
    </source>
</evidence>
<feature type="transmembrane region" description="Helical" evidence="10">
    <location>
        <begin position="206"/>
        <end position="227"/>
    </location>
</feature>
<evidence type="ECO:0000256" key="1">
    <source>
        <dbReference type="ARBA" id="ARBA00004389"/>
    </source>
</evidence>
<dbReference type="UniPathway" id="UPA00196"/>
<dbReference type="GO" id="GO:0006506">
    <property type="term" value="P:GPI anchor biosynthetic process"/>
    <property type="evidence" value="ECO:0007669"/>
    <property type="project" value="UniProtKB-UniPathway"/>
</dbReference>
<name>A0A0D0TQT4_CRYGA</name>
<evidence type="ECO:0000256" key="8">
    <source>
        <dbReference type="ARBA" id="ARBA00023136"/>
    </source>
</evidence>
<dbReference type="InterPro" id="IPR040039">
    <property type="entry name" value="PIGX"/>
</dbReference>
<evidence type="ECO:0000313" key="11">
    <source>
        <dbReference type="EMBL" id="KIR49052.1"/>
    </source>
</evidence>
<evidence type="ECO:0000256" key="6">
    <source>
        <dbReference type="ARBA" id="ARBA00022824"/>
    </source>
</evidence>
<evidence type="ECO:0000256" key="4">
    <source>
        <dbReference type="ARBA" id="ARBA00022502"/>
    </source>
</evidence>
<keyword evidence="8 10" id="KW-0472">Membrane</keyword>
<evidence type="ECO:0000256" key="2">
    <source>
        <dbReference type="ARBA" id="ARBA00004687"/>
    </source>
</evidence>
<dbReference type="PANTHER" id="PTHR28650">
    <property type="entry name" value="PHOSPHATIDYLINOSITOL-GLYCAN BIOSYNTHESIS CLASS X PROTEIN"/>
    <property type="match status" value="1"/>
</dbReference>
<keyword evidence="6 10" id="KW-0256">Endoplasmic reticulum</keyword>
<evidence type="ECO:0000256" key="9">
    <source>
        <dbReference type="ARBA" id="ARBA00023180"/>
    </source>
</evidence>
<comment type="function">
    <text evidence="10">Required for proper folding and/or the stability of a subset of proteins in the endoplasmic reticulum. Component of glycosylphosphatidylinositol-mannosyltransferase 1 which transfers the first of the 4 mannoses in the GPI-anchor precursors during GPI-anchor biosynthesis. Probably acts by stabilizing the mannosyltransferase GPI14.</text>
</comment>
<dbReference type="PANTHER" id="PTHR28650:SF1">
    <property type="entry name" value="PHOSPHATIDYLINOSITOL-GLYCAN BIOSYNTHESIS CLASS X PROTEIN"/>
    <property type="match status" value="1"/>
</dbReference>
<dbReference type="HOGENOM" id="CLU_1142554_0_0_1"/>
<keyword evidence="9" id="KW-0325">Glycoprotein</keyword>
<keyword evidence="7 10" id="KW-1133">Transmembrane helix</keyword>
<comment type="similarity">
    <text evidence="3 10">Belongs to the PIGX family.</text>
</comment>
<evidence type="ECO:0000256" key="7">
    <source>
        <dbReference type="ARBA" id="ARBA00022989"/>
    </source>
</evidence>
<dbReference type="SMART" id="SM00780">
    <property type="entry name" value="PIG-X"/>
    <property type="match status" value="1"/>
</dbReference>
<evidence type="ECO:0000256" key="3">
    <source>
        <dbReference type="ARBA" id="ARBA00010345"/>
    </source>
</evidence>
<dbReference type="InterPro" id="IPR013233">
    <property type="entry name" value="PIG-X/PBN1"/>
</dbReference>
<gene>
    <name evidence="11" type="ORF">I312_01201</name>
</gene>
<comment type="subcellular location">
    <subcellularLocation>
        <location evidence="1 10">Endoplasmic reticulum membrane</location>
        <topology evidence="1 10">Single-pass membrane protein</topology>
    </subcellularLocation>
</comment>
<dbReference type="Pfam" id="PF08320">
    <property type="entry name" value="PIG-X"/>
    <property type="match status" value="2"/>
</dbReference>
<sequence>MSLRPLNIRLSFSQPSFHPVLHLTFNAPSFSVLDDASNSVTEKIKSCEPVAHLELALPDALFVDPDELNGKWPLSSSLEPAMHQASASNWEVSDWTLDPPSVDIERPSFGSPALRHTLYLSMRPQAFFEESDIKSEVEMEIPLHARYLAPSDEGKRTLLFPGDDGSEIRSGWTCASELTQGHHVPTVHHSPLSLTLPTGQHAHQPVIEILTCLVIWLGWAWVALKLWKSKRRVPARESKAKVL</sequence>
<keyword evidence="5 10" id="KW-0812">Transmembrane</keyword>
<dbReference type="OrthoDB" id="5546453at2759"/>